<protein>
    <submittedName>
        <fullName evidence="1">Uncharacterized protein</fullName>
    </submittedName>
</protein>
<dbReference type="Proteomes" id="UP001212421">
    <property type="component" value="Chromosome"/>
</dbReference>
<gene>
    <name evidence="1" type="ORF">KIV56_03940</name>
</gene>
<sequence>MLLPEKCHGDLGIGESAFIAIERTLDGTECFNGRNEGGTKWFPAQGSSEYPDLLARQSLDTDQLWSFEFCRESNRVAVREGIDLLIDKKPLPTRFEFLPQGGEPIDRVSAIDLHDRLDREGISSAFVVMINHEESADRPPISPWTTSAQLAERCLKWWPTSMTRGRQVAENPPEALIAVLGDPAFRIVIGAWKLRPDGYDLETGECRPLTQDADFCELQGSVLSPAVRFNQARYPILWAHNRELTLVGY</sequence>
<dbReference type="EMBL" id="CP075584">
    <property type="protein sequence ID" value="WBM80588.1"/>
    <property type="molecule type" value="Genomic_DNA"/>
</dbReference>
<evidence type="ECO:0000313" key="1">
    <source>
        <dbReference type="EMBL" id="WBM80588.1"/>
    </source>
</evidence>
<reference evidence="1 2" key="1">
    <citation type="submission" date="2021-05" db="EMBL/GenBank/DDBJ databases">
        <authorList>
            <person name="Kumar R."/>
            <person name="Kumar A."/>
            <person name="Mukhia S."/>
        </authorList>
    </citation>
    <scope>NUCLEOTIDE SEQUENCE [LARGE SCALE GENOMIC DNA]</scope>
    <source>
        <strain evidence="1 2">ERMR7:08</strain>
    </source>
</reference>
<proteinExistence type="predicted"/>
<dbReference type="RefSeq" id="WP_281535256.1">
    <property type="nucleotide sequence ID" value="NZ_CP075584.1"/>
</dbReference>
<organism evidence="1 2">
    <name type="scientific">Cryobacterium breve</name>
    <dbReference type="NCBI Taxonomy" id="1259258"/>
    <lineage>
        <taxon>Bacteria</taxon>
        <taxon>Bacillati</taxon>
        <taxon>Actinomycetota</taxon>
        <taxon>Actinomycetes</taxon>
        <taxon>Micrococcales</taxon>
        <taxon>Microbacteriaceae</taxon>
        <taxon>Cryobacterium</taxon>
    </lineage>
</organism>
<accession>A0ABY7NGB7</accession>
<keyword evidence="2" id="KW-1185">Reference proteome</keyword>
<name>A0ABY7NGB7_9MICO</name>
<evidence type="ECO:0000313" key="2">
    <source>
        <dbReference type="Proteomes" id="UP001212421"/>
    </source>
</evidence>